<evidence type="ECO:0000313" key="1">
    <source>
        <dbReference type="EMBL" id="KAJ3501649.1"/>
    </source>
</evidence>
<gene>
    <name evidence="1" type="ORF">NM208_g16896</name>
</gene>
<protein>
    <submittedName>
        <fullName evidence="1">Uncharacterized protein</fullName>
    </submittedName>
</protein>
<sequence length="281" mass="31050">MVATYDLCDAVEAIYASPQLTAILKELNIDRDALDPGSAEDLQRRIGPLIARLDAIDNSLAVILSEQAKTQARLINNHKRFALSRSLSMRDRFCRWVSFMGLCNPPLSPRQSIDARLRTLENALGQVVVELETALESFSSDDTTAHGSGSSGDTSVQFGISNILKDAVRIGDVANAVVREVYLKSVDGTVNEEVQNMLAPVGSYSRLFREVFESVKRRKAAMSSTLVKYVQALERVTKRTSKLINRLSQAGGDNDWELEDLREQMGDALDEWVKAGETLSL</sequence>
<proteinExistence type="predicted"/>
<keyword evidence="2" id="KW-1185">Reference proteome</keyword>
<reference evidence="1" key="1">
    <citation type="submission" date="2022-08" db="EMBL/GenBank/DDBJ databases">
        <title>Genome Sequence of Fusarium decemcellulare.</title>
        <authorList>
            <person name="Buettner E."/>
        </authorList>
    </citation>
    <scope>NUCLEOTIDE SEQUENCE</scope>
    <source>
        <strain evidence="1">Babe19</strain>
    </source>
</reference>
<organism evidence="1 2">
    <name type="scientific">Fusarium decemcellulare</name>
    <dbReference type="NCBI Taxonomy" id="57161"/>
    <lineage>
        <taxon>Eukaryota</taxon>
        <taxon>Fungi</taxon>
        <taxon>Dikarya</taxon>
        <taxon>Ascomycota</taxon>
        <taxon>Pezizomycotina</taxon>
        <taxon>Sordariomycetes</taxon>
        <taxon>Hypocreomycetidae</taxon>
        <taxon>Hypocreales</taxon>
        <taxon>Nectriaceae</taxon>
        <taxon>Fusarium</taxon>
        <taxon>Fusarium decemcellulare species complex</taxon>
    </lineage>
</organism>
<name>A0ACC1RAT1_9HYPO</name>
<dbReference type="EMBL" id="JANRMS010005593">
    <property type="protein sequence ID" value="KAJ3501649.1"/>
    <property type="molecule type" value="Genomic_DNA"/>
</dbReference>
<accession>A0ACC1RAT1</accession>
<evidence type="ECO:0000313" key="2">
    <source>
        <dbReference type="Proteomes" id="UP001148629"/>
    </source>
</evidence>
<dbReference type="Proteomes" id="UP001148629">
    <property type="component" value="Unassembled WGS sequence"/>
</dbReference>
<comment type="caution">
    <text evidence="1">The sequence shown here is derived from an EMBL/GenBank/DDBJ whole genome shotgun (WGS) entry which is preliminary data.</text>
</comment>